<feature type="domain" description="CCHC-type" evidence="3">
    <location>
        <begin position="233"/>
        <end position="248"/>
    </location>
</feature>
<feature type="region of interest" description="Disordered" evidence="2">
    <location>
        <begin position="1"/>
        <end position="47"/>
    </location>
</feature>
<feature type="region of interest" description="Disordered" evidence="2">
    <location>
        <begin position="371"/>
        <end position="403"/>
    </location>
</feature>
<comment type="caution">
    <text evidence="4">The sequence shown here is derived from an EMBL/GenBank/DDBJ whole genome shotgun (WGS) entry which is preliminary data.</text>
</comment>
<evidence type="ECO:0000259" key="3">
    <source>
        <dbReference type="PROSITE" id="PS50158"/>
    </source>
</evidence>
<feature type="domain" description="CCHC-type" evidence="3">
    <location>
        <begin position="165"/>
        <end position="180"/>
    </location>
</feature>
<keyword evidence="5" id="KW-1185">Reference proteome</keyword>
<feature type="compositionally biased region" description="Low complexity" evidence="2">
    <location>
        <begin position="505"/>
        <end position="520"/>
    </location>
</feature>
<feature type="domain" description="CCHC-type" evidence="3">
    <location>
        <begin position="206"/>
        <end position="221"/>
    </location>
</feature>
<keyword evidence="1" id="KW-0479">Metal-binding</keyword>
<feature type="compositionally biased region" description="Polar residues" evidence="2">
    <location>
        <begin position="25"/>
        <end position="37"/>
    </location>
</feature>
<proteinExistence type="predicted"/>
<dbReference type="EMBL" id="SDRB02003486">
    <property type="protein sequence ID" value="THG17582.1"/>
    <property type="molecule type" value="Genomic_DNA"/>
</dbReference>
<dbReference type="GO" id="GO:0008270">
    <property type="term" value="F:zinc ion binding"/>
    <property type="evidence" value="ECO:0007669"/>
    <property type="project" value="UniProtKB-KW"/>
</dbReference>
<dbReference type="SMART" id="SM00343">
    <property type="entry name" value="ZnF_C2HC"/>
    <property type="match status" value="5"/>
</dbReference>
<dbReference type="PANTHER" id="PTHR46978">
    <property type="entry name" value="ZINC KNUCKLE (CCHC-TYPE) FAMILY PROTEIN"/>
    <property type="match status" value="1"/>
</dbReference>
<dbReference type="InterPro" id="IPR036875">
    <property type="entry name" value="Znf_CCHC_sf"/>
</dbReference>
<name>A0A4S4EMQ2_CAMSN</name>
<reference evidence="4 5" key="1">
    <citation type="journal article" date="2018" name="Proc. Natl. Acad. Sci. U.S.A.">
        <title>Draft genome sequence of Camellia sinensis var. sinensis provides insights into the evolution of the tea genome and tea quality.</title>
        <authorList>
            <person name="Wei C."/>
            <person name="Yang H."/>
            <person name="Wang S."/>
            <person name="Zhao J."/>
            <person name="Liu C."/>
            <person name="Gao L."/>
            <person name="Xia E."/>
            <person name="Lu Y."/>
            <person name="Tai Y."/>
            <person name="She G."/>
            <person name="Sun J."/>
            <person name="Cao H."/>
            <person name="Tong W."/>
            <person name="Gao Q."/>
            <person name="Li Y."/>
            <person name="Deng W."/>
            <person name="Jiang X."/>
            <person name="Wang W."/>
            <person name="Chen Q."/>
            <person name="Zhang S."/>
            <person name="Li H."/>
            <person name="Wu J."/>
            <person name="Wang P."/>
            <person name="Li P."/>
            <person name="Shi C."/>
            <person name="Zheng F."/>
            <person name="Jian J."/>
            <person name="Huang B."/>
            <person name="Shan D."/>
            <person name="Shi M."/>
            <person name="Fang C."/>
            <person name="Yue Y."/>
            <person name="Li F."/>
            <person name="Li D."/>
            <person name="Wei S."/>
            <person name="Han B."/>
            <person name="Jiang C."/>
            <person name="Yin Y."/>
            <person name="Xia T."/>
            <person name="Zhang Z."/>
            <person name="Bennetzen J.L."/>
            <person name="Zhao S."/>
            <person name="Wan X."/>
        </authorList>
    </citation>
    <scope>NUCLEOTIDE SEQUENCE [LARGE SCALE GENOMIC DNA]</scope>
    <source>
        <strain evidence="5">cv. Shuchazao</strain>
        <tissue evidence="4">Leaf</tissue>
    </source>
</reference>
<dbReference type="GO" id="GO:0003676">
    <property type="term" value="F:nucleic acid binding"/>
    <property type="evidence" value="ECO:0007669"/>
    <property type="project" value="InterPro"/>
</dbReference>
<organism evidence="4 5">
    <name type="scientific">Camellia sinensis var. sinensis</name>
    <name type="common">China tea</name>
    <dbReference type="NCBI Taxonomy" id="542762"/>
    <lineage>
        <taxon>Eukaryota</taxon>
        <taxon>Viridiplantae</taxon>
        <taxon>Streptophyta</taxon>
        <taxon>Embryophyta</taxon>
        <taxon>Tracheophyta</taxon>
        <taxon>Spermatophyta</taxon>
        <taxon>Magnoliopsida</taxon>
        <taxon>eudicotyledons</taxon>
        <taxon>Gunneridae</taxon>
        <taxon>Pentapetalae</taxon>
        <taxon>asterids</taxon>
        <taxon>Ericales</taxon>
        <taxon>Theaceae</taxon>
        <taxon>Camellia</taxon>
    </lineage>
</organism>
<feature type="compositionally biased region" description="Low complexity" evidence="2">
    <location>
        <begin position="435"/>
        <end position="450"/>
    </location>
</feature>
<feature type="region of interest" description="Disordered" evidence="2">
    <location>
        <begin position="491"/>
        <end position="520"/>
    </location>
</feature>
<dbReference type="InterPro" id="IPR001878">
    <property type="entry name" value="Znf_CCHC"/>
</dbReference>
<accession>A0A4S4EMQ2</accession>
<feature type="domain" description="CCHC-type" evidence="3">
    <location>
        <begin position="327"/>
        <end position="340"/>
    </location>
</feature>
<gene>
    <name evidence="4" type="ORF">TEA_017995</name>
</gene>
<evidence type="ECO:0000313" key="4">
    <source>
        <dbReference type="EMBL" id="THG17582.1"/>
    </source>
</evidence>
<dbReference type="PANTHER" id="PTHR46978:SF1">
    <property type="entry name" value="ZINC KNUCKLE (CCHC-TYPE) FAMILY PROTEIN"/>
    <property type="match status" value="1"/>
</dbReference>
<feature type="region of interest" description="Disordered" evidence="2">
    <location>
        <begin position="422"/>
        <end position="457"/>
    </location>
</feature>
<evidence type="ECO:0000313" key="5">
    <source>
        <dbReference type="Proteomes" id="UP000306102"/>
    </source>
</evidence>
<feature type="compositionally biased region" description="Basic residues" evidence="2">
    <location>
        <begin position="91"/>
        <end position="105"/>
    </location>
</feature>
<keyword evidence="1" id="KW-0863">Zinc-finger</keyword>
<dbReference type="AlphaFoldDB" id="A0A4S4EMQ2"/>
<dbReference type="Proteomes" id="UP000306102">
    <property type="component" value="Unassembled WGS sequence"/>
</dbReference>
<dbReference type="Gene3D" id="4.10.60.10">
    <property type="entry name" value="Zinc finger, CCHC-type"/>
    <property type="match status" value="3"/>
</dbReference>
<feature type="region of interest" description="Disordered" evidence="2">
    <location>
        <begin position="88"/>
        <end position="108"/>
    </location>
</feature>
<evidence type="ECO:0000256" key="2">
    <source>
        <dbReference type="SAM" id="MobiDB-lite"/>
    </source>
</evidence>
<sequence length="563" mass="63064">MGKREKNLKAAKYHIEEEENEELQSKSAKSQIVLNSSSDDEEANEDLSLKIVEKAMLRACSSGQRNDSESKVDNSLLPLQKDEVVVTDVKSKRKSRKEKKSKKVKKQEETVVVAKDEEEAETIKAIEINELAETNPVEKPDNIVLRKLLRGPRYFDPPDSGWGMCYNCGEEGHKTVNCTSARRRKPCFVCGSLEHNAKQCTKGKDCFICKKGGHRAKDCPEKYTGGFQNSKICLKCGESGHDMFSCKKNYSLDDLKTRLEFLLYNNCFGLFSPPLLKLIRKYNATFARILAIFVVLTLPILVQENFLVIDVATCETTSVAMESFGSCFKCGEEGHFARECSSSTKVRKRNLDFSTPTQKFSKDNRDYVRVGSVPSDPAKAHKRRKGQCEGEFTTPSNSKWRGGWITEDPGDLPHGKAKVHGWVSPATPTNMRNKSYTSITGGHSSSSYSSRKTQKFQCEGEFTMPSNSEWRGGWITEDPGDLPRGKAKVHGWVSPATPTNMRNKSYTSITGGHSSSSYSSRKTEKFHFGASASNGSSKFNQHRYSASRFGNSSSDGMRRNYDW</sequence>
<dbReference type="PROSITE" id="PS50158">
    <property type="entry name" value="ZF_CCHC"/>
    <property type="match status" value="4"/>
</dbReference>
<keyword evidence="1" id="KW-0862">Zinc</keyword>
<evidence type="ECO:0000256" key="1">
    <source>
        <dbReference type="PROSITE-ProRule" id="PRU00047"/>
    </source>
</evidence>
<dbReference type="STRING" id="542762.A0A4S4EMQ2"/>
<dbReference type="Pfam" id="PF00098">
    <property type="entry name" value="zf-CCHC"/>
    <property type="match status" value="3"/>
</dbReference>
<dbReference type="SUPFAM" id="SSF57756">
    <property type="entry name" value="Retrovirus zinc finger-like domains"/>
    <property type="match status" value="3"/>
</dbReference>
<protein>
    <recommendedName>
        <fullName evidence="3">CCHC-type domain-containing protein</fullName>
    </recommendedName>
</protein>